<organism evidence="10 11">
    <name type="scientific">Pseudofulvimonas gallinarii</name>
    <dbReference type="NCBI Taxonomy" id="634155"/>
    <lineage>
        <taxon>Bacteria</taxon>
        <taxon>Pseudomonadati</taxon>
        <taxon>Pseudomonadota</taxon>
        <taxon>Gammaproteobacteria</taxon>
        <taxon>Lysobacterales</taxon>
        <taxon>Rhodanobacteraceae</taxon>
        <taxon>Pseudofulvimonas</taxon>
    </lineage>
</organism>
<dbReference type="EC" id="3.4.15.6" evidence="4"/>
<comment type="function">
    <text evidence="2">Exopeptidase that catalyzes the hydrolytic cleavage of multi-L-arginyl-poly-L-aspartic acid (cyanophycin; a water-insoluble reserve polymer) into aspartate-arginine dipeptides.</text>
</comment>
<dbReference type="NCBIfam" id="TIGR02069">
    <property type="entry name" value="cyanophycinase"/>
    <property type="match status" value="1"/>
</dbReference>
<dbReference type="SUPFAM" id="SSF52317">
    <property type="entry name" value="Class I glutamine amidotransferase-like"/>
    <property type="match status" value="1"/>
</dbReference>
<evidence type="ECO:0000256" key="2">
    <source>
        <dbReference type="ARBA" id="ARBA00002039"/>
    </source>
</evidence>
<dbReference type="GO" id="GO:0008241">
    <property type="term" value="F:peptidyl-dipeptidase activity"/>
    <property type="evidence" value="ECO:0007669"/>
    <property type="project" value="UniProtKB-EC"/>
</dbReference>
<dbReference type="PANTHER" id="PTHR36175">
    <property type="entry name" value="CYANOPHYCINASE"/>
    <property type="match status" value="1"/>
</dbReference>
<dbReference type="PANTHER" id="PTHR36175:SF1">
    <property type="entry name" value="CYANOPHYCINASE"/>
    <property type="match status" value="1"/>
</dbReference>
<name>A0A4V3UU57_9GAMM</name>
<sequence length="279" mass="29680">MPSKVAEGQQRGWIVPIGGAEDKEANPKVLKRFLDVCGGSDADIVVIPTASRLVETGTQYDRLFRQLGARDVEILDFDTRRDCEEENRLKRIERATGVFFTGGNQLRLSTTIGGTPVAKLIRVRNAQGMTVGGTSAGAGILSEHMIAFGQEGSSPTASSVRLAPGLGLTNRFIIDQHFRQRDRLGRLVAAMAYNPFAVGIGLDEDTAAFIAPDNTLEVEGSGAVTVVDAGGLQFSSMAQVAENEPVCLLGLTVHILTAGATFNLHTRKASAGTLSPRKS</sequence>
<dbReference type="GO" id="GO:0008236">
    <property type="term" value="F:serine-type peptidase activity"/>
    <property type="evidence" value="ECO:0007669"/>
    <property type="project" value="UniProtKB-KW"/>
</dbReference>
<dbReference type="PIRSF" id="PIRSF032067">
    <property type="entry name" value="Cyanophycinase"/>
    <property type="match status" value="1"/>
</dbReference>
<dbReference type="EMBL" id="SMAF01000013">
    <property type="protein sequence ID" value="TCS97342.1"/>
    <property type="molecule type" value="Genomic_DNA"/>
</dbReference>
<evidence type="ECO:0000256" key="5">
    <source>
        <dbReference type="ARBA" id="ARBA00015719"/>
    </source>
</evidence>
<keyword evidence="6" id="KW-0645">Protease</keyword>
<protein>
    <recommendedName>
        <fullName evidence="5">Cyanophycinase</fullName>
        <ecNumber evidence="4">3.4.15.6</ecNumber>
    </recommendedName>
</protein>
<proteinExistence type="inferred from homology"/>
<feature type="active site" description="Charge relay system" evidence="9">
    <location>
        <position position="135"/>
    </location>
</feature>
<dbReference type="InterPro" id="IPR011811">
    <property type="entry name" value="Peptidase_S51_cyanophycinase"/>
</dbReference>
<dbReference type="Pfam" id="PF03575">
    <property type="entry name" value="Peptidase_S51"/>
    <property type="match status" value="1"/>
</dbReference>
<evidence type="ECO:0000256" key="4">
    <source>
        <dbReference type="ARBA" id="ARBA00013115"/>
    </source>
</evidence>
<dbReference type="CDD" id="cd03145">
    <property type="entry name" value="GAT1_cyanophycinase"/>
    <property type="match status" value="1"/>
</dbReference>
<dbReference type="Gene3D" id="3.40.50.880">
    <property type="match status" value="1"/>
</dbReference>
<comment type="caution">
    <text evidence="10">The sequence shown here is derived from an EMBL/GenBank/DDBJ whole genome shotgun (WGS) entry which is preliminary data.</text>
</comment>
<feature type="active site" description="Charge relay system" evidence="9">
    <location>
        <position position="204"/>
    </location>
</feature>
<evidence type="ECO:0000256" key="8">
    <source>
        <dbReference type="ARBA" id="ARBA00022825"/>
    </source>
</evidence>
<evidence type="ECO:0000313" key="10">
    <source>
        <dbReference type="EMBL" id="TCS97342.1"/>
    </source>
</evidence>
<dbReference type="RefSeq" id="WP_123521160.1">
    <property type="nucleotide sequence ID" value="NZ_JBHLWF010000085.1"/>
</dbReference>
<feature type="active site" description="Charge relay system" evidence="9">
    <location>
        <position position="177"/>
    </location>
</feature>
<evidence type="ECO:0000256" key="6">
    <source>
        <dbReference type="ARBA" id="ARBA00022670"/>
    </source>
</evidence>
<evidence type="ECO:0000256" key="9">
    <source>
        <dbReference type="PIRSR" id="PIRSR032067-1"/>
    </source>
</evidence>
<reference evidence="10 11" key="1">
    <citation type="submission" date="2019-03" db="EMBL/GenBank/DDBJ databases">
        <title>Genomic Encyclopedia of Type Strains, Phase IV (KMG-IV): sequencing the most valuable type-strain genomes for metagenomic binning, comparative biology and taxonomic classification.</title>
        <authorList>
            <person name="Goeker M."/>
        </authorList>
    </citation>
    <scope>NUCLEOTIDE SEQUENCE [LARGE SCALE GENOMIC DNA]</scope>
    <source>
        <strain evidence="10 11">DSM 21944</strain>
    </source>
</reference>
<accession>A0A4V3UU57</accession>
<dbReference type="Proteomes" id="UP000294599">
    <property type="component" value="Unassembled WGS sequence"/>
</dbReference>
<evidence type="ECO:0000313" key="11">
    <source>
        <dbReference type="Proteomes" id="UP000294599"/>
    </source>
</evidence>
<dbReference type="GO" id="GO:0006508">
    <property type="term" value="P:proteolysis"/>
    <property type="evidence" value="ECO:0007669"/>
    <property type="project" value="UniProtKB-KW"/>
</dbReference>
<evidence type="ECO:0000256" key="1">
    <source>
        <dbReference type="ARBA" id="ARBA00001092"/>
    </source>
</evidence>
<dbReference type="InterPro" id="IPR029062">
    <property type="entry name" value="Class_I_gatase-like"/>
</dbReference>
<keyword evidence="8" id="KW-0720">Serine protease</keyword>
<keyword evidence="7" id="KW-0378">Hydrolase</keyword>
<keyword evidence="11" id="KW-1185">Reference proteome</keyword>
<evidence type="ECO:0000256" key="3">
    <source>
        <dbReference type="ARBA" id="ARBA00006534"/>
    </source>
</evidence>
<gene>
    <name evidence="10" type="ORF">EDC25_11315</name>
</gene>
<comment type="similarity">
    <text evidence="3">Belongs to the peptidase S51 family.</text>
</comment>
<comment type="catalytic activity">
    <reaction evidence="1">
        <text>[L-4-(L-arginin-2-N-yl)aspartate](n) + H2O = [L-4-(L-arginin-2-N-yl)aspartate](n-1) + L-4-(L-arginin-2-N-yl)aspartate</text>
        <dbReference type="Rhea" id="RHEA:12845"/>
        <dbReference type="Rhea" id="RHEA-COMP:13728"/>
        <dbReference type="Rhea" id="RHEA-COMP:13734"/>
        <dbReference type="ChEBI" id="CHEBI:15377"/>
        <dbReference type="ChEBI" id="CHEBI:137986"/>
        <dbReference type="ChEBI" id="CHEBI:137991"/>
        <dbReference type="EC" id="3.4.15.6"/>
    </reaction>
</comment>
<dbReference type="AlphaFoldDB" id="A0A4V3UU57"/>
<evidence type="ECO:0000256" key="7">
    <source>
        <dbReference type="ARBA" id="ARBA00022801"/>
    </source>
</evidence>
<dbReference type="OrthoDB" id="9799980at2"/>
<dbReference type="InterPro" id="IPR005320">
    <property type="entry name" value="Peptidase_S51"/>
</dbReference>